<feature type="domain" description="LysM" evidence="5">
    <location>
        <begin position="66"/>
        <end position="109"/>
    </location>
</feature>
<protein>
    <recommendedName>
        <fullName evidence="4">Oxidation resistance protein 1</fullName>
    </recommendedName>
</protein>
<evidence type="ECO:0000256" key="4">
    <source>
        <dbReference type="ARBA" id="ARBA00040604"/>
    </source>
</evidence>
<feature type="domain" description="TLDc" evidence="6">
    <location>
        <begin position="306"/>
        <end position="468"/>
    </location>
</feature>
<proteinExistence type="inferred from homology"/>
<comment type="caution">
    <text evidence="7">The sequence shown here is derived from an EMBL/GenBank/DDBJ whole genome shotgun (WGS) entry which is preliminary data.</text>
</comment>
<evidence type="ECO:0000313" key="8">
    <source>
        <dbReference type="Proteomes" id="UP000692954"/>
    </source>
</evidence>
<evidence type="ECO:0000313" key="7">
    <source>
        <dbReference type="EMBL" id="CAD8059775.1"/>
    </source>
</evidence>
<dbReference type="Pfam" id="PF01476">
    <property type="entry name" value="LysM"/>
    <property type="match status" value="1"/>
</dbReference>
<sequence>MDFYQIAAKNQLNSDSAEYDIINIEYAGKDYPEFVFEINEEESNVNLTNLSKEYLDNYQHHQENFIYYKVEMNDSIYGLELKFEISSIQILRFNNISENSIYPGMILKIPQKQGQSNSLEQDIKTFNKSSYSALYITQVGAVQGQFVITPSFVAFEPEKQCRQNDEIIQKAQIRHIDNLYLQILLKHIVLVEQQELSQFFKKKIPLNKNNVITIITQTKKQKIVVLKLIEENRIDDFLNQLNQNLQDYYNSQGRENLNNVFSQKSYDQKTIIPYHFESDGQIENIEQPKQVVCRDSQLTQLKSKSEIATRDKFISISSNLPFLYKGQKWQIIYSSIQHGSSILTLMRKTENNLPSIILIKDLDQYLFGAYLSDGIKNSYGKFYGNGESFLFTFKNSSDIKIYKWTQINNYITLCDTDGLAIGCGDKYGLFINSDLSNGYSCHCETFDNEILSKNNKFIIERLEIWSISYN</sequence>
<evidence type="ECO:0000256" key="3">
    <source>
        <dbReference type="ARBA" id="ARBA00023128"/>
    </source>
</evidence>
<dbReference type="AlphaFoldDB" id="A0A8S1L0S8"/>
<evidence type="ECO:0000256" key="2">
    <source>
        <dbReference type="ARBA" id="ARBA00009540"/>
    </source>
</evidence>
<dbReference type="InterPro" id="IPR006571">
    <property type="entry name" value="TLDc_dom"/>
</dbReference>
<evidence type="ECO:0000259" key="6">
    <source>
        <dbReference type="PROSITE" id="PS51886"/>
    </source>
</evidence>
<dbReference type="CDD" id="cd00118">
    <property type="entry name" value="LysM"/>
    <property type="match status" value="1"/>
</dbReference>
<dbReference type="SMART" id="SM00257">
    <property type="entry name" value="LysM"/>
    <property type="match status" value="1"/>
</dbReference>
<keyword evidence="8" id="KW-1185">Reference proteome</keyword>
<evidence type="ECO:0000256" key="1">
    <source>
        <dbReference type="ARBA" id="ARBA00004173"/>
    </source>
</evidence>
<dbReference type="Pfam" id="PF07534">
    <property type="entry name" value="TLD"/>
    <property type="match status" value="1"/>
</dbReference>
<dbReference type="PROSITE" id="PS51886">
    <property type="entry name" value="TLDC"/>
    <property type="match status" value="1"/>
</dbReference>
<dbReference type="PROSITE" id="PS51782">
    <property type="entry name" value="LYSM"/>
    <property type="match status" value="1"/>
</dbReference>
<dbReference type="Proteomes" id="UP000692954">
    <property type="component" value="Unassembled WGS sequence"/>
</dbReference>
<evidence type="ECO:0000259" key="5">
    <source>
        <dbReference type="PROSITE" id="PS51782"/>
    </source>
</evidence>
<comment type="similarity">
    <text evidence="2">Belongs to the OXR1 family.</text>
</comment>
<dbReference type="EMBL" id="CAJJDN010000013">
    <property type="protein sequence ID" value="CAD8059775.1"/>
    <property type="molecule type" value="Genomic_DNA"/>
</dbReference>
<dbReference type="InterPro" id="IPR018392">
    <property type="entry name" value="LysM"/>
</dbReference>
<dbReference type="OrthoDB" id="26679at2759"/>
<accession>A0A8S1L0S8</accession>
<keyword evidence="3" id="KW-0496">Mitochondrion</keyword>
<reference evidence="7" key="1">
    <citation type="submission" date="2021-01" db="EMBL/GenBank/DDBJ databases">
        <authorList>
            <consortium name="Genoscope - CEA"/>
            <person name="William W."/>
        </authorList>
    </citation>
    <scope>NUCLEOTIDE SEQUENCE</scope>
</reference>
<dbReference type="PANTHER" id="PTHR23354:SF62">
    <property type="entry name" value="MUSTARD, ISOFORM V"/>
    <property type="match status" value="1"/>
</dbReference>
<organism evidence="7 8">
    <name type="scientific">Paramecium sonneborni</name>
    <dbReference type="NCBI Taxonomy" id="65129"/>
    <lineage>
        <taxon>Eukaryota</taxon>
        <taxon>Sar</taxon>
        <taxon>Alveolata</taxon>
        <taxon>Ciliophora</taxon>
        <taxon>Intramacronucleata</taxon>
        <taxon>Oligohymenophorea</taxon>
        <taxon>Peniculida</taxon>
        <taxon>Parameciidae</taxon>
        <taxon>Paramecium</taxon>
    </lineage>
</organism>
<dbReference type="GO" id="GO:0005739">
    <property type="term" value="C:mitochondrion"/>
    <property type="evidence" value="ECO:0007669"/>
    <property type="project" value="UniProtKB-SubCell"/>
</dbReference>
<comment type="subcellular location">
    <subcellularLocation>
        <location evidence="1">Mitochondrion</location>
    </subcellularLocation>
</comment>
<dbReference type="PANTHER" id="PTHR23354">
    <property type="entry name" value="NUCLEOLAR PROTEIN 7/ESTROGEN RECEPTOR COACTIVATOR-RELATED"/>
    <property type="match status" value="1"/>
</dbReference>
<name>A0A8S1L0S8_9CILI</name>
<dbReference type="SMART" id="SM00584">
    <property type="entry name" value="TLDc"/>
    <property type="match status" value="1"/>
</dbReference>
<gene>
    <name evidence="7" type="ORF">PSON_ATCC_30995.1.T0130445</name>
</gene>